<feature type="domain" description="HTH luxR-type" evidence="7">
    <location>
        <begin position="145"/>
        <end position="210"/>
    </location>
</feature>
<evidence type="ECO:0000256" key="1">
    <source>
        <dbReference type="ARBA" id="ARBA00022553"/>
    </source>
</evidence>
<evidence type="ECO:0000256" key="6">
    <source>
        <dbReference type="PROSITE-ProRule" id="PRU00169"/>
    </source>
</evidence>
<dbReference type="InterPro" id="IPR011006">
    <property type="entry name" value="CheY-like_superfamily"/>
</dbReference>
<dbReference type="PROSITE" id="PS50043">
    <property type="entry name" value="HTH_LUXR_2"/>
    <property type="match status" value="1"/>
</dbReference>
<dbReference type="GO" id="GO:0006355">
    <property type="term" value="P:regulation of DNA-templated transcription"/>
    <property type="evidence" value="ECO:0007669"/>
    <property type="project" value="InterPro"/>
</dbReference>
<evidence type="ECO:0000256" key="5">
    <source>
        <dbReference type="ARBA" id="ARBA00023163"/>
    </source>
</evidence>
<dbReference type="SUPFAM" id="SSF46894">
    <property type="entry name" value="C-terminal effector domain of the bipartite response regulators"/>
    <property type="match status" value="1"/>
</dbReference>
<dbReference type="GO" id="GO:0003677">
    <property type="term" value="F:DNA binding"/>
    <property type="evidence" value="ECO:0007669"/>
    <property type="project" value="UniProtKB-KW"/>
</dbReference>
<dbReference type="FunFam" id="3.40.50.2300:FF:000018">
    <property type="entry name" value="DNA-binding transcriptional regulator NtrC"/>
    <property type="match status" value="1"/>
</dbReference>
<dbReference type="PANTHER" id="PTHR44688:SF16">
    <property type="entry name" value="DNA-BINDING TRANSCRIPTIONAL ACTIVATOR DEVR_DOSR"/>
    <property type="match status" value="1"/>
</dbReference>
<dbReference type="SMART" id="SM00421">
    <property type="entry name" value="HTH_LUXR"/>
    <property type="match status" value="1"/>
</dbReference>
<feature type="modified residue" description="4-aspartylphosphate" evidence="6">
    <location>
        <position position="64"/>
    </location>
</feature>
<dbReference type="InterPro" id="IPR036388">
    <property type="entry name" value="WH-like_DNA-bd_sf"/>
</dbReference>
<keyword evidence="3" id="KW-0805">Transcription regulation</keyword>
<dbReference type="InterPro" id="IPR001789">
    <property type="entry name" value="Sig_transdc_resp-reg_receiver"/>
</dbReference>
<reference evidence="9 10" key="1">
    <citation type="submission" date="2020-02" db="EMBL/GenBank/DDBJ databases">
        <authorList>
            <person name="Dziuba M."/>
            <person name="Kuznetsov B."/>
            <person name="Mardanov A."/>
            <person name="Ravin N."/>
            <person name="Grouzdev D."/>
        </authorList>
    </citation>
    <scope>NUCLEOTIDE SEQUENCE [LARGE SCALE GENOMIC DNA]</scope>
    <source>
        <strain evidence="9 10">SpK</strain>
    </source>
</reference>
<dbReference type="RefSeq" id="WP_163676761.1">
    <property type="nucleotide sequence ID" value="NZ_JAAIYP010000034.1"/>
</dbReference>
<keyword evidence="2" id="KW-0902">Two-component regulatory system</keyword>
<dbReference type="GO" id="GO:0000160">
    <property type="term" value="P:phosphorelay signal transduction system"/>
    <property type="evidence" value="ECO:0007669"/>
    <property type="project" value="UniProtKB-KW"/>
</dbReference>
<dbReference type="Pfam" id="PF00196">
    <property type="entry name" value="GerE"/>
    <property type="match status" value="1"/>
</dbReference>
<dbReference type="SUPFAM" id="SSF52172">
    <property type="entry name" value="CheY-like"/>
    <property type="match status" value="1"/>
</dbReference>
<evidence type="ECO:0000256" key="2">
    <source>
        <dbReference type="ARBA" id="ARBA00023012"/>
    </source>
</evidence>
<keyword evidence="5" id="KW-0804">Transcription</keyword>
<comment type="caution">
    <text evidence="9">The sequence shown here is derived from an EMBL/GenBank/DDBJ whole genome shotgun (WGS) entry which is preliminary data.</text>
</comment>
<evidence type="ECO:0000256" key="4">
    <source>
        <dbReference type="ARBA" id="ARBA00023125"/>
    </source>
</evidence>
<dbReference type="AlphaFoldDB" id="A0A7C9QUQ8"/>
<evidence type="ECO:0000259" key="8">
    <source>
        <dbReference type="PROSITE" id="PS50110"/>
    </source>
</evidence>
<keyword evidence="1 6" id="KW-0597">Phosphoprotein</keyword>
<dbReference type="Pfam" id="PF00072">
    <property type="entry name" value="Response_reg"/>
    <property type="match status" value="1"/>
</dbReference>
<organism evidence="9 10">
    <name type="scientific">Magnetospirillum aberrantis SpK</name>
    <dbReference type="NCBI Taxonomy" id="908842"/>
    <lineage>
        <taxon>Bacteria</taxon>
        <taxon>Pseudomonadati</taxon>
        <taxon>Pseudomonadota</taxon>
        <taxon>Alphaproteobacteria</taxon>
        <taxon>Rhodospirillales</taxon>
        <taxon>Rhodospirillaceae</taxon>
        <taxon>Magnetospirillum</taxon>
    </lineage>
</organism>
<gene>
    <name evidence="9" type="ORF">G4223_06495</name>
</gene>
<accession>A0A7C9QUQ8</accession>
<dbReference type="SMART" id="SM00448">
    <property type="entry name" value="REC"/>
    <property type="match status" value="1"/>
</dbReference>
<keyword evidence="4" id="KW-0238">DNA-binding</keyword>
<dbReference type="Gene3D" id="3.40.50.2300">
    <property type="match status" value="1"/>
</dbReference>
<dbReference type="CDD" id="cd17537">
    <property type="entry name" value="REC_FixJ"/>
    <property type="match status" value="1"/>
</dbReference>
<protein>
    <submittedName>
        <fullName evidence="9">Response regulator transcription factor</fullName>
    </submittedName>
</protein>
<dbReference type="PRINTS" id="PR00038">
    <property type="entry name" value="HTHLUXR"/>
</dbReference>
<dbReference type="Gene3D" id="1.10.10.10">
    <property type="entry name" value="Winged helix-like DNA-binding domain superfamily/Winged helix DNA-binding domain"/>
    <property type="match status" value="1"/>
</dbReference>
<dbReference type="EMBL" id="JAAIYP010000034">
    <property type="protein sequence ID" value="NFV79756.1"/>
    <property type="molecule type" value="Genomic_DNA"/>
</dbReference>
<evidence type="ECO:0000259" key="7">
    <source>
        <dbReference type="PROSITE" id="PS50043"/>
    </source>
</evidence>
<evidence type="ECO:0000256" key="3">
    <source>
        <dbReference type="ARBA" id="ARBA00023015"/>
    </source>
</evidence>
<dbReference type="InterPro" id="IPR000792">
    <property type="entry name" value="Tscrpt_reg_LuxR_C"/>
</dbReference>
<evidence type="ECO:0000313" key="9">
    <source>
        <dbReference type="EMBL" id="NFV79756.1"/>
    </source>
</evidence>
<dbReference type="InterPro" id="IPR016032">
    <property type="entry name" value="Sig_transdc_resp-reg_C-effctor"/>
</dbReference>
<dbReference type="PROSITE" id="PS50110">
    <property type="entry name" value="RESPONSE_REGULATORY"/>
    <property type="match status" value="1"/>
</dbReference>
<proteinExistence type="predicted"/>
<feature type="domain" description="Response regulatory" evidence="8">
    <location>
        <begin position="15"/>
        <end position="129"/>
    </location>
</feature>
<dbReference type="PANTHER" id="PTHR44688">
    <property type="entry name" value="DNA-BINDING TRANSCRIPTIONAL ACTIVATOR DEVR_DOSR"/>
    <property type="match status" value="1"/>
</dbReference>
<sequence length="210" mass="22644">MNCGNCGSPDPCVPTIHVVDDDEAIRHSLAFLLKSLGVPVECHPSAEAFLAARKPGKPGCVVLDVRMPGMSGLELQALLNRAGETLGIVFLSGHGDIPMAVQAMSDGAVHFLEKPCNDEVLLEQVERALNRSRDICGRAAAAQAVQRRVDTLTQREKDVMALVVQGKPNKVIAFELDISIKTVEVHRAHVMEKMQADSVADLTRMLMATA</sequence>
<keyword evidence="10" id="KW-1185">Reference proteome</keyword>
<name>A0A7C9QUQ8_9PROT</name>
<dbReference type="CDD" id="cd06170">
    <property type="entry name" value="LuxR_C_like"/>
    <property type="match status" value="1"/>
</dbReference>
<evidence type="ECO:0000313" key="10">
    <source>
        <dbReference type="Proteomes" id="UP000480684"/>
    </source>
</evidence>
<dbReference type="PROSITE" id="PS00622">
    <property type="entry name" value="HTH_LUXR_1"/>
    <property type="match status" value="1"/>
</dbReference>
<dbReference type="Proteomes" id="UP000480684">
    <property type="component" value="Unassembled WGS sequence"/>
</dbReference>